<comment type="caution">
    <text evidence="1">The sequence shown here is derived from an EMBL/GenBank/DDBJ whole genome shotgun (WGS) entry which is preliminary data.</text>
</comment>
<name>A0A699IRP7_TANCI</name>
<accession>A0A699IRP7</accession>
<proteinExistence type="predicted"/>
<dbReference type="AlphaFoldDB" id="A0A699IRP7"/>
<gene>
    <name evidence="1" type="ORF">Tci_545937</name>
</gene>
<sequence>MDLSFRGESSNKNLVLILHECEVTSDNGSESIEPVKDDSSVFMTFSNLLFYNDEINSNELESHVESNSVKSTSNHDTVKFDNLDEFSRPLIPIHIAEEERIRREHADYINRMEIGEIDIVTETDDVVPPGVENDDSDGEVDVVEELRIDNSIINSKHEFFESEESDFDNPPVPLPPSKPPDEELDFEIDFGDGISVMRNTIVKFDYVDARVKFDVSNDENDDYSYFIFPKVFSFLSAESEDTIFDPGFAP</sequence>
<protein>
    <submittedName>
        <fullName evidence="1">Uncharacterized protein</fullName>
    </submittedName>
</protein>
<evidence type="ECO:0000313" key="1">
    <source>
        <dbReference type="EMBL" id="GEZ73964.1"/>
    </source>
</evidence>
<organism evidence="1">
    <name type="scientific">Tanacetum cinerariifolium</name>
    <name type="common">Dalmatian daisy</name>
    <name type="synonym">Chrysanthemum cinerariifolium</name>
    <dbReference type="NCBI Taxonomy" id="118510"/>
    <lineage>
        <taxon>Eukaryota</taxon>
        <taxon>Viridiplantae</taxon>
        <taxon>Streptophyta</taxon>
        <taxon>Embryophyta</taxon>
        <taxon>Tracheophyta</taxon>
        <taxon>Spermatophyta</taxon>
        <taxon>Magnoliopsida</taxon>
        <taxon>eudicotyledons</taxon>
        <taxon>Gunneridae</taxon>
        <taxon>Pentapetalae</taxon>
        <taxon>asterids</taxon>
        <taxon>campanulids</taxon>
        <taxon>Asterales</taxon>
        <taxon>Asteraceae</taxon>
        <taxon>Asteroideae</taxon>
        <taxon>Anthemideae</taxon>
        <taxon>Anthemidinae</taxon>
        <taxon>Tanacetum</taxon>
    </lineage>
</organism>
<dbReference type="EMBL" id="BKCJ010317137">
    <property type="protein sequence ID" value="GEZ73964.1"/>
    <property type="molecule type" value="Genomic_DNA"/>
</dbReference>
<reference evidence="1" key="1">
    <citation type="journal article" date="2019" name="Sci. Rep.">
        <title>Draft genome of Tanacetum cinerariifolium, the natural source of mosquito coil.</title>
        <authorList>
            <person name="Yamashiro T."/>
            <person name="Shiraishi A."/>
            <person name="Satake H."/>
            <person name="Nakayama K."/>
        </authorList>
    </citation>
    <scope>NUCLEOTIDE SEQUENCE</scope>
</reference>